<sequence>QSVIEEAIRVSLNKLRSYYARSDSPMYAVTTLLDPRLKKAYYEKNKWDKVWIDWAIVCLNEVYDSYDDIVVPNTDTSSDTSLGRVFKNLHSENEIDFYLNSSVEHDTFPKLTIMARDYLAIPASSASSERLFSRGSNMDTKKRGSLNPETIQKAIALCDWID</sequence>
<dbReference type="InterPro" id="IPR012337">
    <property type="entry name" value="RNaseH-like_sf"/>
</dbReference>
<evidence type="ECO:0000256" key="1">
    <source>
        <dbReference type="ARBA" id="ARBA00004123"/>
    </source>
</evidence>
<dbReference type="Pfam" id="PF05699">
    <property type="entry name" value="Dimer_Tnp_hAT"/>
    <property type="match status" value="1"/>
</dbReference>
<name>A0A9N9NCP0_9GLOM</name>
<comment type="caution">
    <text evidence="7">The sequence shown here is derived from an EMBL/GenBank/DDBJ whole genome shotgun (WGS) entry which is preliminary data.</text>
</comment>
<dbReference type="InterPro" id="IPR052035">
    <property type="entry name" value="ZnF_BED_domain_contain"/>
</dbReference>
<reference evidence="7" key="1">
    <citation type="submission" date="2021-06" db="EMBL/GenBank/DDBJ databases">
        <authorList>
            <person name="Kallberg Y."/>
            <person name="Tangrot J."/>
            <person name="Rosling A."/>
        </authorList>
    </citation>
    <scope>NUCLEOTIDE SEQUENCE</scope>
    <source>
        <strain evidence="7">FL130A</strain>
    </source>
</reference>
<keyword evidence="3" id="KW-0863">Zinc-finger</keyword>
<organism evidence="7 8">
    <name type="scientific">Ambispora leptoticha</name>
    <dbReference type="NCBI Taxonomy" id="144679"/>
    <lineage>
        <taxon>Eukaryota</taxon>
        <taxon>Fungi</taxon>
        <taxon>Fungi incertae sedis</taxon>
        <taxon>Mucoromycota</taxon>
        <taxon>Glomeromycotina</taxon>
        <taxon>Glomeromycetes</taxon>
        <taxon>Archaeosporales</taxon>
        <taxon>Ambisporaceae</taxon>
        <taxon>Ambispora</taxon>
    </lineage>
</organism>
<evidence type="ECO:0000313" key="8">
    <source>
        <dbReference type="Proteomes" id="UP000789508"/>
    </source>
</evidence>
<evidence type="ECO:0000256" key="3">
    <source>
        <dbReference type="ARBA" id="ARBA00022771"/>
    </source>
</evidence>
<proteinExistence type="predicted"/>
<dbReference type="PANTHER" id="PTHR46481">
    <property type="entry name" value="ZINC FINGER BED DOMAIN-CONTAINING PROTEIN 4"/>
    <property type="match status" value="1"/>
</dbReference>
<comment type="subcellular location">
    <subcellularLocation>
        <location evidence="1">Nucleus</location>
    </subcellularLocation>
</comment>
<feature type="domain" description="HAT C-terminal dimerisation" evidence="6">
    <location>
        <begin position="103"/>
        <end position="161"/>
    </location>
</feature>
<keyword evidence="2" id="KW-0479">Metal-binding</keyword>
<evidence type="ECO:0000256" key="4">
    <source>
        <dbReference type="ARBA" id="ARBA00022833"/>
    </source>
</evidence>
<evidence type="ECO:0000256" key="2">
    <source>
        <dbReference type="ARBA" id="ARBA00022723"/>
    </source>
</evidence>
<dbReference type="SUPFAM" id="SSF53098">
    <property type="entry name" value="Ribonuclease H-like"/>
    <property type="match status" value="1"/>
</dbReference>
<dbReference type="GO" id="GO:0046983">
    <property type="term" value="F:protein dimerization activity"/>
    <property type="evidence" value="ECO:0007669"/>
    <property type="project" value="InterPro"/>
</dbReference>
<evidence type="ECO:0000313" key="7">
    <source>
        <dbReference type="EMBL" id="CAG8722628.1"/>
    </source>
</evidence>
<dbReference type="AlphaFoldDB" id="A0A9N9NCP0"/>
<evidence type="ECO:0000256" key="5">
    <source>
        <dbReference type="ARBA" id="ARBA00023242"/>
    </source>
</evidence>
<protein>
    <submittedName>
        <fullName evidence="7">13307_t:CDS:1</fullName>
    </submittedName>
</protein>
<keyword evidence="4" id="KW-0862">Zinc</keyword>
<gene>
    <name evidence="7" type="ORF">ALEPTO_LOCUS12311</name>
</gene>
<keyword evidence="8" id="KW-1185">Reference proteome</keyword>
<dbReference type="GO" id="GO:0005634">
    <property type="term" value="C:nucleus"/>
    <property type="evidence" value="ECO:0007669"/>
    <property type="project" value="UniProtKB-SubCell"/>
</dbReference>
<dbReference type="EMBL" id="CAJVPS010026878">
    <property type="protein sequence ID" value="CAG8722628.1"/>
    <property type="molecule type" value="Genomic_DNA"/>
</dbReference>
<feature type="non-terminal residue" evidence="7">
    <location>
        <position position="1"/>
    </location>
</feature>
<accession>A0A9N9NCP0</accession>
<dbReference type="Proteomes" id="UP000789508">
    <property type="component" value="Unassembled WGS sequence"/>
</dbReference>
<evidence type="ECO:0000259" key="6">
    <source>
        <dbReference type="Pfam" id="PF05699"/>
    </source>
</evidence>
<dbReference type="GO" id="GO:0008270">
    <property type="term" value="F:zinc ion binding"/>
    <property type="evidence" value="ECO:0007669"/>
    <property type="project" value="UniProtKB-KW"/>
</dbReference>
<dbReference type="PANTHER" id="PTHR46481:SF10">
    <property type="entry name" value="ZINC FINGER BED DOMAIN-CONTAINING PROTEIN 39"/>
    <property type="match status" value="1"/>
</dbReference>
<dbReference type="InterPro" id="IPR008906">
    <property type="entry name" value="HATC_C_dom"/>
</dbReference>
<dbReference type="OrthoDB" id="2381924at2759"/>
<keyword evidence="5" id="KW-0539">Nucleus</keyword>